<comment type="caution">
    <text evidence="1">The sequence shown here is derived from an EMBL/GenBank/DDBJ whole genome shotgun (WGS) entry which is preliminary data.</text>
</comment>
<evidence type="ECO:0000313" key="2">
    <source>
        <dbReference type="Proteomes" id="UP001144471"/>
    </source>
</evidence>
<dbReference type="Proteomes" id="UP001144471">
    <property type="component" value="Unassembled WGS sequence"/>
</dbReference>
<sequence>MAAYYGTKSYTLTLDEGIRGELSKISGNKVRIMTLCPGPTSTEFVGMEGGKKSIAITTPEEVASECYRGYLEGREIVIPGRINRLASFVGRFIPRKIQRGIIYRIQKNKRP</sequence>
<dbReference type="SUPFAM" id="SSF51735">
    <property type="entry name" value="NAD(P)-binding Rossmann-fold domains"/>
    <property type="match status" value="1"/>
</dbReference>
<evidence type="ECO:0008006" key="3">
    <source>
        <dbReference type="Google" id="ProtNLM"/>
    </source>
</evidence>
<accession>A0A9W6LMK2</accession>
<keyword evidence="2" id="KW-1185">Reference proteome</keyword>
<dbReference type="AlphaFoldDB" id="A0A9W6LMK2"/>
<reference evidence="1" key="1">
    <citation type="submission" date="2022-12" db="EMBL/GenBank/DDBJ databases">
        <title>Reference genome sequencing for broad-spectrum identification of bacterial and archaeal isolates by mass spectrometry.</title>
        <authorList>
            <person name="Sekiguchi Y."/>
            <person name="Tourlousse D.M."/>
        </authorList>
    </citation>
    <scope>NUCLEOTIDE SEQUENCE</scope>
    <source>
        <strain evidence="1">10succ1</strain>
    </source>
</reference>
<dbReference type="EMBL" id="BSDY01000005">
    <property type="protein sequence ID" value="GLI55894.1"/>
    <property type="molecule type" value="Genomic_DNA"/>
</dbReference>
<protein>
    <recommendedName>
        <fullName evidence="3">Short chain dehydrogenase</fullName>
    </recommendedName>
</protein>
<organism evidence="1 2">
    <name type="scientific">Propionigenium maris DSM 9537</name>
    <dbReference type="NCBI Taxonomy" id="1123000"/>
    <lineage>
        <taxon>Bacteria</taxon>
        <taxon>Fusobacteriati</taxon>
        <taxon>Fusobacteriota</taxon>
        <taxon>Fusobacteriia</taxon>
        <taxon>Fusobacteriales</taxon>
        <taxon>Fusobacteriaceae</taxon>
        <taxon>Propionigenium</taxon>
    </lineage>
</organism>
<dbReference type="RefSeq" id="WP_281834690.1">
    <property type="nucleotide sequence ID" value="NZ_BSDY01000005.1"/>
</dbReference>
<proteinExistence type="predicted"/>
<dbReference type="Gene3D" id="3.40.50.720">
    <property type="entry name" value="NAD(P)-binding Rossmann-like Domain"/>
    <property type="match status" value="1"/>
</dbReference>
<dbReference type="InterPro" id="IPR036291">
    <property type="entry name" value="NAD(P)-bd_dom_sf"/>
</dbReference>
<name>A0A9W6LMK2_9FUSO</name>
<gene>
    <name evidence="1" type="ORF">PM10SUCC1_14080</name>
</gene>
<evidence type="ECO:0000313" key="1">
    <source>
        <dbReference type="EMBL" id="GLI55894.1"/>
    </source>
</evidence>